<sequence length="117" mass="11885">MAFRVGLMLTASAVVALGLRTSQAAAPVLEDPAALRAYARCQRAMAESTCVATGASAQTQASSAPEAAVVFVAGAGAVPGDVYRQLVRADGRMCDLVRAACALQPQGSVCTTAAKLW</sequence>
<evidence type="ECO:0000256" key="1">
    <source>
        <dbReference type="SAM" id="SignalP"/>
    </source>
</evidence>
<evidence type="ECO:0000313" key="3">
    <source>
        <dbReference type="Proteomes" id="UP000318199"/>
    </source>
</evidence>
<keyword evidence="1" id="KW-0732">Signal</keyword>
<evidence type="ECO:0008006" key="4">
    <source>
        <dbReference type="Google" id="ProtNLM"/>
    </source>
</evidence>
<comment type="caution">
    <text evidence="2">The sequence shown here is derived from an EMBL/GenBank/DDBJ whole genome shotgun (WGS) entry which is preliminary data.</text>
</comment>
<dbReference type="AlphaFoldDB" id="A0A562ZVJ5"/>
<evidence type="ECO:0000313" key="2">
    <source>
        <dbReference type="EMBL" id="TWO72406.1"/>
    </source>
</evidence>
<keyword evidence="3" id="KW-1185">Reference proteome</keyword>
<proteinExistence type="predicted"/>
<organism evidence="2 3">
    <name type="scientific">Caenimonas sedimenti</name>
    <dbReference type="NCBI Taxonomy" id="2596921"/>
    <lineage>
        <taxon>Bacteria</taxon>
        <taxon>Pseudomonadati</taxon>
        <taxon>Pseudomonadota</taxon>
        <taxon>Betaproteobacteria</taxon>
        <taxon>Burkholderiales</taxon>
        <taxon>Comamonadaceae</taxon>
        <taxon>Caenimonas</taxon>
    </lineage>
</organism>
<feature type="signal peptide" evidence="1">
    <location>
        <begin position="1"/>
        <end position="24"/>
    </location>
</feature>
<gene>
    <name evidence="2" type="ORF">FN976_06805</name>
</gene>
<dbReference type="RefSeq" id="WP_145892229.1">
    <property type="nucleotide sequence ID" value="NZ_VOBQ01000004.1"/>
</dbReference>
<reference evidence="2 3" key="1">
    <citation type="submission" date="2019-07" db="EMBL/GenBank/DDBJ databases">
        <title>Caenimonas sedimenti sp. nov., isolated from activated sludge.</title>
        <authorList>
            <person name="Xu J."/>
        </authorList>
    </citation>
    <scope>NUCLEOTIDE SEQUENCE [LARGE SCALE GENOMIC DNA]</scope>
    <source>
        <strain evidence="2 3">HX-9-20</strain>
    </source>
</reference>
<protein>
    <recommendedName>
        <fullName evidence="4">Secreted protein</fullName>
    </recommendedName>
</protein>
<name>A0A562ZVJ5_9BURK</name>
<dbReference type="Proteomes" id="UP000318199">
    <property type="component" value="Unassembled WGS sequence"/>
</dbReference>
<dbReference type="EMBL" id="VOBQ01000004">
    <property type="protein sequence ID" value="TWO72406.1"/>
    <property type="molecule type" value="Genomic_DNA"/>
</dbReference>
<accession>A0A562ZVJ5</accession>
<feature type="chain" id="PRO_5021831278" description="Secreted protein" evidence="1">
    <location>
        <begin position="25"/>
        <end position="117"/>
    </location>
</feature>